<gene>
    <name evidence="1" type="ORF">MCOR_2811</name>
</gene>
<dbReference type="EMBL" id="CACVKT020000555">
    <property type="protein sequence ID" value="CAC5360275.1"/>
    <property type="molecule type" value="Genomic_DNA"/>
</dbReference>
<evidence type="ECO:0000313" key="1">
    <source>
        <dbReference type="EMBL" id="CAC5360275.1"/>
    </source>
</evidence>
<sequence>MVGTHEIIIGGDLNEDLYNPSNNSRRKQKLNELMVECTDPSSWLLIDEIHKNTESRIKWSTEISEKCPVLQAVKQGGILSTDLYKVYIEDLLNTLENTTSGCEIGETLINALYAATACSIFSFLDAGIPLYWNVGIPLFWDAGIPLFLDAGIPSYWDAGIPFYWDAGIPKKLDAGIQTVGVQTSQTIQML</sequence>
<dbReference type="OrthoDB" id="6156040at2759"/>
<reference evidence="1 2" key="1">
    <citation type="submission" date="2020-06" db="EMBL/GenBank/DDBJ databases">
        <authorList>
            <person name="Li R."/>
            <person name="Bekaert M."/>
        </authorList>
    </citation>
    <scope>NUCLEOTIDE SEQUENCE [LARGE SCALE GENOMIC DNA]</scope>
    <source>
        <strain evidence="2">wild</strain>
    </source>
</reference>
<name>A0A6J8A0D8_MYTCO</name>
<keyword evidence="2" id="KW-1185">Reference proteome</keyword>
<organism evidence="1 2">
    <name type="scientific">Mytilus coruscus</name>
    <name type="common">Sea mussel</name>
    <dbReference type="NCBI Taxonomy" id="42192"/>
    <lineage>
        <taxon>Eukaryota</taxon>
        <taxon>Metazoa</taxon>
        <taxon>Spiralia</taxon>
        <taxon>Lophotrochozoa</taxon>
        <taxon>Mollusca</taxon>
        <taxon>Bivalvia</taxon>
        <taxon>Autobranchia</taxon>
        <taxon>Pteriomorphia</taxon>
        <taxon>Mytilida</taxon>
        <taxon>Mytiloidea</taxon>
        <taxon>Mytilidae</taxon>
        <taxon>Mytilinae</taxon>
        <taxon>Mytilus</taxon>
    </lineage>
</organism>
<proteinExistence type="predicted"/>
<protein>
    <submittedName>
        <fullName evidence="1">Uncharacterized protein</fullName>
    </submittedName>
</protein>
<dbReference type="AlphaFoldDB" id="A0A6J8A0D8"/>
<accession>A0A6J8A0D8</accession>
<evidence type="ECO:0000313" key="2">
    <source>
        <dbReference type="Proteomes" id="UP000507470"/>
    </source>
</evidence>
<dbReference type="Proteomes" id="UP000507470">
    <property type="component" value="Unassembled WGS sequence"/>
</dbReference>